<dbReference type="CDD" id="cd17039">
    <property type="entry name" value="Ubl_ubiquitin_like"/>
    <property type="match status" value="1"/>
</dbReference>
<feature type="region of interest" description="Disordered" evidence="1">
    <location>
        <begin position="262"/>
        <end position="322"/>
    </location>
</feature>
<evidence type="ECO:0000313" key="5">
    <source>
        <dbReference type="Proteomes" id="UP001140217"/>
    </source>
</evidence>
<dbReference type="InterPro" id="IPR013536">
    <property type="entry name" value="WLM_dom"/>
</dbReference>
<dbReference type="PANTHER" id="PTHR47795:SF1">
    <property type="entry name" value="DNA-DEPENDENT METALLOPROTEASE WSS1 HOMOLOG 2"/>
    <property type="match status" value="1"/>
</dbReference>
<feature type="compositionally biased region" description="Gly residues" evidence="1">
    <location>
        <begin position="286"/>
        <end position="295"/>
    </location>
</feature>
<proteinExistence type="predicted"/>
<feature type="region of interest" description="Disordered" evidence="1">
    <location>
        <begin position="1"/>
        <end position="21"/>
    </location>
</feature>
<dbReference type="EMBL" id="JANBUL010000301">
    <property type="protein sequence ID" value="KAJ2777279.1"/>
    <property type="molecule type" value="Genomic_DNA"/>
</dbReference>
<accession>A0A9W8H8E7</accession>
<feature type="domain" description="Ubiquitin-like" evidence="2">
    <location>
        <begin position="25"/>
        <end position="79"/>
    </location>
</feature>
<gene>
    <name evidence="4" type="ORF">H4R18_005227</name>
</gene>
<keyword evidence="5" id="KW-1185">Reference proteome</keyword>
<dbReference type="GO" id="GO:0070628">
    <property type="term" value="F:proteasome binding"/>
    <property type="evidence" value="ECO:0007669"/>
    <property type="project" value="TreeGrafter"/>
</dbReference>
<feature type="compositionally biased region" description="Acidic residues" evidence="1">
    <location>
        <begin position="1"/>
        <end position="12"/>
    </location>
</feature>
<comment type="caution">
    <text evidence="4">The sequence shown here is derived from an EMBL/GenBank/DDBJ whole genome shotgun (WGS) entry which is preliminary data.</text>
</comment>
<evidence type="ECO:0000259" key="3">
    <source>
        <dbReference type="PROSITE" id="PS51397"/>
    </source>
</evidence>
<dbReference type="SUPFAM" id="SSF54236">
    <property type="entry name" value="Ubiquitin-like"/>
    <property type="match status" value="1"/>
</dbReference>
<dbReference type="OrthoDB" id="49605at2759"/>
<name>A0A9W8H8E7_9FUNG</name>
<dbReference type="Proteomes" id="UP001140217">
    <property type="component" value="Unassembled WGS sequence"/>
</dbReference>
<evidence type="ECO:0000259" key="2">
    <source>
        <dbReference type="PROSITE" id="PS50053"/>
    </source>
</evidence>
<reference evidence="4" key="1">
    <citation type="submission" date="2022-07" db="EMBL/GenBank/DDBJ databases">
        <title>Phylogenomic reconstructions and comparative analyses of Kickxellomycotina fungi.</title>
        <authorList>
            <person name="Reynolds N.K."/>
            <person name="Stajich J.E."/>
            <person name="Barry K."/>
            <person name="Grigoriev I.V."/>
            <person name="Crous P."/>
            <person name="Smith M.E."/>
        </authorList>
    </citation>
    <scope>NUCLEOTIDE SEQUENCE</scope>
    <source>
        <strain evidence="4">NBRC 105414</strain>
    </source>
</reference>
<feature type="domain" description="WLM" evidence="3">
    <location>
        <begin position="130"/>
        <end position="320"/>
    </location>
</feature>
<sequence>MQDTGTDTDTDIGTDIGTDTSTDTVSVLVSHRGVERRLPVGPATTVGELRARIALAFGVAAGDQKLLCRGALADDRAAVRAAVPPGARVVVVGTPAPELAAHQTSAARRAAGRANRERLRATAADVRRTAQPADDEYGFGALAPLELPRRDAALHALRRLARDAGVRAVMRRHRFAVGELRELHPAERTILGYNRNRGQVIALRLRTDDLAGFRDYDAVRQVLMHELAHMVWDAHDDSFHALNRQLCREVVALDWTRSGRSVGPAVARAPTPTPPPPSDAALVDGGALGPGGFVLGGAAPPPDASDRRERAYQAWVRRTGNK</sequence>
<organism evidence="4 5">
    <name type="scientific">Coemansia javaensis</name>
    <dbReference type="NCBI Taxonomy" id="2761396"/>
    <lineage>
        <taxon>Eukaryota</taxon>
        <taxon>Fungi</taxon>
        <taxon>Fungi incertae sedis</taxon>
        <taxon>Zoopagomycota</taxon>
        <taxon>Kickxellomycotina</taxon>
        <taxon>Kickxellomycetes</taxon>
        <taxon>Kickxellales</taxon>
        <taxon>Kickxellaceae</taxon>
        <taxon>Coemansia</taxon>
    </lineage>
</organism>
<dbReference type="PROSITE" id="PS51397">
    <property type="entry name" value="WLM"/>
    <property type="match status" value="1"/>
</dbReference>
<dbReference type="InterPro" id="IPR000626">
    <property type="entry name" value="Ubiquitin-like_dom"/>
</dbReference>
<dbReference type="PROSITE" id="PS50053">
    <property type="entry name" value="UBIQUITIN_2"/>
    <property type="match status" value="1"/>
</dbReference>
<evidence type="ECO:0000313" key="4">
    <source>
        <dbReference type="EMBL" id="KAJ2777279.1"/>
    </source>
</evidence>
<evidence type="ECO:0008006" key="6">
    <source>
        <dbReference type="Google" id="ProtNLM"/>
    </source>
</evidence>
<evidence type="ECO:0000256" key="1">
    <source>
        <dbReference type="SAM" id="MobiDB-lite"/>
    </source>
</evidence>
<dbReference type="InterPro" id="IPR029071">
    <property type="entry name" value="Ubiquitin-like_domsf"/>
</dbReference>
<dbReference type="Pfam" id="PF08325">
    <property type="entry name" value="WLM"/>
    <property type="match status" value="1"/>
</dbReference>
<dbReference type="AlphaFoldDB" id="A0A9W8H8E7"/>
<dbReference type="PANTHER" id="PTHR47795">
    <property type="entry name" value="UBIQUITIN AND WLM DOMAIN-CONTAINING METALLOPROTEASE SPCC1442.07C"/>
    <property type="match status" value="1"/>
</dbReference>
<dbReference type="Gene3D" id="3.10.20.90">
    <property type="entry name" value="Phosphatidylinositol 3-kinase Catalytic Subunit, Chain A, domain 1"/>
    <property type="match status" value="1"/>
</dbReference>
<protein>
    <recommendedName>
        <fullName evidence="6">WLM domain-containing protein</fullName>
    </recommendedName>
</protein>